<dbReference type="InterPro" id="IPR045584">
    <property type="entry name" value="Pilin-like"/>
</dbReference>
<evidence type="ECO:0000313" key="3">
    <source>
        <dbReference type="Proteomes" id="UP001501294"/>
    </source>
</evidence>
<evidence type="ECO:0008006" key="4">
    <source>
        <dbReference type="Google" id="ProtNLM"/>
    </source>
</evidence>
<protein>
    <recommendedName>
        <fullName evidence="4">Pilin</fullName>
    </recommendedName>
</protein>
<proteinExistence type="inferred from homology"/>
<accession>A0ABP8HQP8</accession>
<comment type="caution">
    <text evidence="2">The sequence shown here is derived from an EMBL/GenBank/DDBJ whole genome shotgun (WGS) entry which is preliminary data.</text>
</comment>
<gene>
    <name evidence="2" type="ORF">GCM10023150_00890</name>
</gene>
<dbReference type="SUPFAM" id="SSF54523">
    <property type="entry name" value="Pili subunits"/>
    <property type="match status" value="1"/>
</dbReference>
<name>A0ABP8HQP8_9GAMM</name>
<evidence type="ECO:0000313" key="2">
    <source>
        <dbReference type="EMBL" id="GAA4342799.1"/>
    </source>
</evidence>
<evidence type="ECO:0000256" key="1">
    <source>
        <dbReference type="ARBA" id="ARBA00005233"/>
    </source>
</evidence>
<keyword evidence="3" id="KW-1185">Reference proteome</keyword>
<dbReference type="Proteomes" id="UP001501294">
    <property type="component" value="Unassembled WGS sequence"/>
</dbReference>
<reference evidence="3" key="1">
    <citation type="journal article" date="2019" name="Int. J. Syst. Evol. Microbiol.">
        <title>The Global Catalogue of Microorganisms (GCM) 10K type strain sequencing project: providing services to taxonomists for standard genome sequencing and annotation.</title>
        <authorList>
            <consortium name="The Broad Institute Genomics Platform"/>
            <consortium name="The Broad Institute Genome Sequencing Center for Infectious Disease"/>
            <person name="Wu L."/>
            <person name="Ma J."/>
        </authorList>
    </citation>
    <scope>NUCLEOTIDE SEQUENCE [LARGE SCALE GENOMIC DNA]</scope>
    <source>
        <strain evidence="3">JCM 17727</strain>
    </source>
</reference>
<dbReference type="EMBL" id="BAABFU010000001">
    <property type="protein sequence ID" value="GAA4342799.1"/>
    <property type="molecule type" value="Genomic_DNA"/>
</dbReference>
<comment type="similarity">
    <text evidence="1">Belongs to the N-Me-Phe pilin family.</text>
</comment>
<dbReference type="InterPro" id="IPR001082">
    <property type="entry name" value="Pilin"/>
</dbReference>
<dbReference type="RefSeq" id="WP_317851539.1">
    <property type="nucleotide sequence ID" value="NZ_BAABFU010000001.1"/>
</dbReference>
<sequence>MNTLFTGGLSLKKVLVASLVWGLILTGCSDSEKKSTAKPSFDVEKLTQSAWLYSALPENTVAYARVPNPWAGFSAKDDSFKYALGNEHHVKAVKQIQKGVHDNIISHLGDEVKPLAQFYVEHTKGPVELAFVSQNGQPVVFVGTRLDYSDDKSFNAGFSELVKNIPNANVMPQEGEAKGIVSFGRGAAVYYRYNSSEQQLLLISGMGTSVTSLENAASTIKPNQKHEMLKLEGDIDSSHEGLFFWASPKNALPFMQMGMQPQQLAKLKELGFDKAEGVAFGYGVSGGKTRLKLLLDMPIDDQNRYLPAVSNTINVKSVGTPKWASVISIPTAEQSEKLITKLYEAGVEDVQSWQDINTGMEKEIGLSLETLLNTFGPEVTFFSDKVGMFAAVSYNEGSIDALLKKARESVEVEYKTYSKNSTEIHHLSIAALGGANDFDSQSNGESKLPVALMKNYHENIFWVVEGGQVIFASVPQLLLERQERGADTSIGDWLKSQQGYNPEGTLLGFSSSVDGLSRSSYHYYLELLMILSDLTGADVDLLSFPTANQLGFPEKGAISFGLRSDKSILGLEFAFENGGTDLLHGLGSTSSIAVIGILAAVAIPAYQDYTVRAQMSAATYAAEAVKVQITQALMLGAKVEDLDNGYESIQAAEEYENSLIEKIVVNDGVITMFFKNERLGYGPQTLVYVPMFDGDRISYWDCTGGTVAEKYRPVQCR</sequence>
<dbReference type="Gene3D" id="3.30.700.10">
    <property type="entry name" value="Glycoprotein, Type 4 Pilin"/>
    <property type="match status" value="1"/>
</dbReference>
<organism evidence="2 3">
    <name type="scientific">Kangiella taiwanensis</name>
    <dbReference type="NCBI Taxonomy" id="1079179"/>
    <lineage>
        <taxon>Bacteria</taxon>
        <taxon>Pseudomonadati</taxon>
        <taxon>Pseudomonadota</taxon>
        <taxon>Gammaproteobacteria</taxon>
        <taxon>Kangiellales</taxon>
        <taxon>Kangiellaceae</taxon>
        <taxon>Kangiella</taxon>
    </lineage>
</organism>
<dbReference type="Pfam" id="PF00114">
    <property type="entry name" value="Pilin"/>
    <property type="match status" value="1"/>
</dbReference>